<evidence type="ECO:0000313" key="1">
    <source>
        <dbReference type="EMBL" id="MCO6419641.1"/>
    </source>
</evidence>
<dbReference type="Proteomes" id="UP001523392">
    <property type="component" value="Unassembled WGS sequence"/>
</dbReference>
<dbReference type="EMBL" id="JAFIRR010000213">
    <property type="protein sequence ID" value="MCO6419641.1"/>
    <property type="molecule type" value="Genomic_DNA"/>
</dbReference>
<evidence type="ECO:0000313" key="2">
    <source>
        <dbReference type="Proteomes" id="UP001523392"/>
    </source>
</evidence>
<dbReference type="RefSeq" id="WP_252956327.1">
    <property type="nucleotide sequence ID" value="NZ_JAFIRR010000213.1"/>
</dbReference>
<keyword evidence="2" id="KW-1185">Reference proteome</keyword>
<sequence length="267" mass="27533">MNGIGTALPGRTVAGVRLWAEDGAWLYLAEQPLPLLDANGRPQVSALEAAGMTMLSVGASLQPTEATMALLRQEVAQLAGPGTELHPAALTMRHAALEVAEAESFAEIATARASDLPPQAAAFSAVLKDRRAATAQAALRGEVGRLRVLYRVALPRRRAATAALAGDLTNHLDGTGRIDAAGAEAAIRCAMEMGDAKWSEQADPGASEELRRTARSIAMAQAVQSLARTGTAGPGARTTVQAEATRTEAAPLTLELTADVAGWLGGG</sequence>
<evidence type="ECO:0008006" key="3">
    <source>
        <dbReference type="Google" id="ProtNLM"/>
    </source>
</evidence>
<accession>A0ABT1DCH0</accession>
<comment type="caution">
    <text evidence="1">The sequence shown here is derived from an EMBL/GenBank/DDBJ whole genome shotgun (WGS) entry which is preliminary data.</text>
</comment>
<gene>
    <name evidence="1" type="ORF">JYK14_26245</name>
</gene>
<protein>
    <recommendedName>
        <fullName evidence="3">DUF222 domain-containing protein</fullName>
    </recommendedName>
</protein>
<organism evidence="1 2">
    <name type="scientific">Siccirubricoccus soli</name>
    <dbReference type="NCBI Taxonomy" id="2899147"/>
    <lineage>
        <taxon>Bacteria</taxon>
        <taxon>Pseudomonadati</taxon>
        <taxon>Pseudomonadota</taxon>
        <taxon>Alphaproteobacteria</taxon>
        <taxon>Acetobacterales</taxon>
        <taxon>Roseomonadaceae</taxon>
        <taxon>Siccirubricoccus</taxon>
    </lineage>
</organism>
<reference evidence="1 2" key="1">
    <citation type="submission" date="2021-12" db="EMBL/GenBank/DDBJ databases">
        <title>Siccirubricoccus leaddurans sp. nov., a high concentration Zn2+ tolerance bacterium.</title>
        <authorList>
            <person name="Cao Y."/>
        </authorList>
    </citation>
    <scope>NUCLEOTIDE SEQUENCE [LARGE SCALE GENOMIC DNA]</scope>
    <source>
        <strain evidence="1 2">KC 17139</strain>
    </source>
</reference>
<name>A0ABT1DCH0_9PROT</name>
<proteinExistence type="predicted"/>